<reference evidence="3" key="1">
    <citation type="submission" date="2018-11" db="EMBL/GenBank/DDBJ databases">
        <title>Proposal to divide the Flavobacteriaceae and reorganize its genera based on Amino Acid Identity values calculated from whole genome sequences.</title>
        <authorList>
            <person name="Nicholson A.C."/>
            <person name="Gulvik C.A."/>
            <person name="Whitney A.M."/>
            <person name="Humrighouse B.W."/>
            <person name="Bell M."/>
            <person name="Holmes B."/>
            <person name="Steigerwalt A.G."/>
            <person name="Villarma A."/>
            <person name="Sheth M."/>
            <person name="Batra D."/>
            <person name="Pryor J."/>
            <person name="Bernardet J.-F."/>
            <person name="Hugo C."/>
            <person name="Kampfer P."/>
            <person name="Newman J."/>
            <person name="McQuiston J.R."/>
        </authorList>
    </citation>
    <scope>NUCLEOTIDE SEQUENCE [LARGE SCALE GENOMIC DNA]</scope>
    <source>
        <strain evidence="3">G0229</strain>
    </source>
</reference>
<evidence type="ECO:0000313" key="2">
    <source>
        <dbReference type="EMBL" id="AZB26858.1"/>
    </source>
</evidence>
<proteinExistence type="predicted"/>
<dbReference type="Gene3D" id="3.60.15.10">
    <property type="entry name" value="Ribonuclease Z/Hydroxyacylglutathione hydrolase-like"/>
    <property type="match status" value="1"/>
</dbReference>
<feature type="domain" description="Metallo-beta-lactamase" evidence="1">
    <location>
        <begin position="22"/>
        <end position="85"/>
    </location>
</feature>
<dbReference type="PANTHER" id="PTHR30619:SF1">
    <property type="entry name" value="RECOMBINATION PROTEIN 2"/>
    <property type="match status" value="1"/>
</dbReference>
<dbReference type="Proteomes" id="UP000271193">
    <property type="component" value="Chromosome"/>
</dbReference>
<dbReference type="KEGG" id="cben:EG339_20850"/>
<dbReference type="InterPro" id="IPR052159">
    <property type="entry name" value="Competence_DNA_uptake"/>
</dbReference>
<dbReference type="InterPro" id="IPR001279">
    <property type="entry name" value="Metallo-B-lactamas"/>
</dbReference>
<keyword evidence="2" id="KW-0378">Hydrolase</keyword>
<evidence type="ECO:0000313" key="3">
    <source>
        <dbReference type="Proteomes" id="UP000271193"/>
    </source>
</evidence>
<evidence type="ECO:0000259" key="1">
    <source>
        <dbReference type="Pfam" id="PF00753"/>
    </source>
</evidence>
<gene>
    <name evidence="2" type="ORF">EG339_20850</name>
</gene>
<keyword evidence="3" id="KW-1185">Reference proteome</keyword>
<dbReference type="SUPFAM" id="SSF56281">
    <property type="entry name" value="Metallo-hydrolase/oxidoreductase"/>
    <property type="match status" value="1"/>
</dbReference>
<organism evidence="2 3">
    <name type="scientific">Chryseobacterium bernardetii</name>
    <dbReference type="NCBI Taxonomy" id="1241978"/>
    <lineage>
        <taxon>Bacteria</taxon>
        <taxon>Pseudomonadati</taxon>
        <taxon>Bacteroidota</taxon>
        <taxon>Flavobacteriia</taxon>
        <taxon>Flavobacteriales</taxon>
        <taxon>Weeksellaceae</taxon>
        <taxon>Chryseobacterium group</taxon>
        <taxon>Chryseobacterium</taxon>
    </lineage>
</organism>
<dbReference type="GO" id="GO:0016787">
    <property type="term" value="F:hydrolase activity"/>
    <property type="evidence" value="ECO:0007669"/>
    <property type="project" value="UniProtKB-KW"/>
</dbReference>
<dbReference type="InterPro" id="IPR036866">
    <property type="entry name" value="RibonucZ/Hydroxyglut_hydro"/>
</dbReference>
<name>A0A3G6TC70_9FLAO</name>
<accession>A0A3G6TC70</accession>
<dbReference type="Pfam" id="PF00753">
    <property type="entry name" value="Lactamase_B"/>
    <property type="match status" value="1"/>
</dbReference>
<sequence length="405" mass="46551">MMKTVHNKNKYMIKVETFPANNGDCFLVHTPDGVILIDCGYVNTYKDHLKPVLEKLHAEDKKILRFIITHIDEDHIQGALTFLSDNGDAKSPRVIRIDQIWHNSYRHLQVDKLEGKIQEDAMALLTSTIKEIEHKVEKQVSGRQGSSLAGLILKNNYNWNTDFREAACSIDYFSEITVNEQIKFELLSPTVKALEKLERHWRKELIKLGFREQITKEEIFDDAFEFMLKLNKEEPNENSSQPASSGEIDIEALKKKAVMLDTSPKNGSSIAFILNAYGKKMLFLGDALPRIIDEEMEKRCKDLTGPLRFDLIKLSHHGSFANNSPNLFELTDSSRYLISTNGLSSPHPDKQTLAWIIGRPTVETREIYFNYENEGYKLMDNETLKNKYTFLPILADKPENRNITL</sequence>
<dbReference type="PANTHER" id="PTHR30619">
    <property type="entry name" value="DNA INTERNALIZATION/COMPETENCE PROTEIN COMEC/REC2"/>
    <property type="match status" value="1"/>
</dbReference>
<dbReference type="AlphaFoldDB" id="A0A3G6TC70"/>
<dbReference type="NCBIfam" id="NF041809">
    <property type="entry name" value="Avs1a"/>
    <property type="match status" value="1"/>
</dbReference>
<protein>
    <submittedName>
        <fullName evidence="2">MBL fold metallo-hydrolase</fullName>
    </submittedName>
</protein>
<dbReference type="EMBL" id="CP033932">
    <property type="protein sequence ID" value="AZB26858.1"/>
    <property type="molecule type" value="Genomic_DNA"/>
</dbReference>